<dbReference type="AlphaFoldDB" id="A0A916J377"/>
<protein>
    <submittedName>
        <fullName evidence="4">Protein-tyrosine phosphatase</fullName>
    </submittedName>
</protein>
<dbReference type="Pfam" id="PF13350">
    <property type="entry name" value="Y_phosphatase3"/>
    <property type="match status" value="1"/>
</dbReference>
<evidence type="ECO:0000313" key="5">
    <source>
        <dbReference type="Proteomes" id="UP000742786"/>
    </source>
</evidence>
<evidence type="ECO:0000256" key="2">
    <source>
        <dbReference type="SAM" id="MobiDB-lite"/>
    </source>
</evidence>
<dbReference type="InterPro" id="IPR016130">
    <property type="entry name" value="Tyr_Pase_AS"/>
</dbReference>
<organism evidence="4 5">
    <name type="scientific">Georgfuchsia toluolica</name>
    <dbReference type="NCBI Taxonomy" id="424218"/>
    <lineage>
        <taxon>Bacteria</taxon>
        <taxon>Pseudomonadati</taxon>
        <taxon>Pseudomonadota</taxon>
        <taxon>Betaproteobacteria</taxon>
        <taxon>Nitrosomonadales</taxon>
        <taxon>Sterolibacteriaceae</taxon>
        <taxon>Georgfuchsia</taxon>
    </lineage>
</organism>
<dbReference type="SUPFAM" id="SSF52799">
    <property type="entry name" value="(Phosphotyrosine protein) phosphatases II"/>
    <property type="match status" value="1"/>
</dbReference>
<dbReference type="Gene3D" id="3.90.190.10">
    <property type="entry name" value="Protein tyrosine phosphatase superfamily"/>
    <property type="match status" value="1"/>
</dbReference>
<dbReference type="RefSeq" id="WP_220635138.1">
    <property type="nucleotide sequence ID" value="NZ_CAJQUM010000001.1"/>
</dbReference>
<feature type="region of interest" description="Disordered" evidence="2">
    <location>
        <begin position="1"/>
        <end position="20"/>
    </location>
</feature>
<dbReference type="GO" id="GO:0004721">
    <property type="term" value="F:phosphoprotein phosphatase activity"/>
    <property type="evidence" value="ECO:0007669"/>
    <property type="project" value="InterPro"/>
</dbReference>
<dbReference type="InterPro" id="IPR026893">
    <property type="entry name" value="Tyr/Ser_Pase_IphP-type"/>
</dbReference>
<feature type="domain" description="Tyrosine specific protein phosphatases" evidence="3">
    <location>
        <begin position="131"/>
        <end position="186"/>
    </location>
</feature>
<dbReference type="PROSITE" id="PS50056">
    <property type="entry name" value="TYR_PHOSPHATASE_2"/>
    <property type="match status" value="1"/>
</dbReference>
<comment type="caution">
    <text evidence="4">The sequence shown here is derived from an EMBL/GenBank/DDBJ whole genome shotgun (WGS) entry which is preliminary data.</text>
</comment>
<dbReference type="PROSITE" id="PS00383">
    <property type="entry name" value="TYR_PHOSPHATASE_1"/>
    <property type="match status" value="1"/>
</dbReference>
<dbReference type="PANTHER" id="PTHR31126:SF1">
    <property type="entry name" value="TYROSINE SPECIFIC PROTEIN PHOSPHATASES DOMAIN-CONTAINING PROTEIN"/>
    <property type="match status" value="1"/>
</dbReference>
<sequence>MIESETRLEGAPNFRDLGGYPTVDGRKVRRGRVFRSDGLHALSERDFDDLSRLGLRLVCDLRSEYERKRKPTVWPQRFVPKTLLMEVNADPRVNHAGLLEMLHHDSSPQGAAAMMSSVYRLVPGMLAQYIPSFFSALVSNDQLPLVFHCSAGKDRTGILSAIILLALGVPREVVFEDYLKTVRYQNRLKLLLHVDEFLEPIYAPARPPQEVASILMGVERRFLEEALAVMGERDGRIDDYLLSAGVTQEQIERMRNRLLIE</sequence>
<evidence type="ECO:0000313" key="4">
    <source>
        <dbReference type="EMBL" id="CAG4883141.1"/>
    </source>
</evidence>
<comment type="similarity">
    <text evidence="1">Belongs to the protein-tyrosine phosphatase family.</text>
</comment>
<dbReference type="PANTHER" id="PTHR31126">
    <property type="entry name" value="TYROSINE-PROTEIN PHOSPHATASE"/>
    <property type="match status" value="1"/>
</dbReference>
<evidence type="ECO:0000256" key="1">
    <source>
        <dbReference type="ARBA" id="ARBA00009580"/>
    </source>
</evidence>
<dbReference type="InterPro" id="IPR029021">
    <property type="entry name" value="Prot-tyrosine_phosphatase-like"/>
</dbReference>
<accession>A0A916J377</accession>
<name>A0A916J377_9PROT</name>
<keyword evidence="5" id="KW-1185">Reference proteome</keyword>
<evidence type="ECO:0000259" key="3">
    <source>
        <dbReference type="PROSITE" id="PS50056"/>
    </source>
</evidence>
<reference evidence="4" key="1">
    <citation type="submission" date="2021-04" db="EMBL/GenBank/DDBJ databases">
        <authorList>
            <person name="Hornung B."/>
        </authorList>
    </citation>
    <scope>NUCLEOTIDE SEQUENCE</scope>
    <source>
        <strain evidence="4">G5G6</strain>
    </source>
</reference>
<dbReference type="Proteomes" id="UP000742786">
    <property type="component" value="Unassembled WGS sequence"/>
</dbReference>
<dbReference type="InterPro" id="IPR000387">
    <property type="entry name" value="Tyr_Pase_dom"/>
</dbReference>
<dbReference type="EMBL" id="CAJQUM010000001">
    <property type="protein sequence ID" value="CAG4883141.1"/>
    <property type="molecule type" value="Genomic_DNA"/>
</dbReference>
<proteinExistence type="inferred from homology"/>
<gene>
    <name evidence="4" type="ORF">GTOL_11023</name>
</gene>